<sequence>MTTSTSNPDSKYRSSWSLPGSAERNSQPIARALSPLLSPAATSSSSSSSRKPVILEVASGFGHQIHAVASEYPHCRFHPSEADAYLRDEINTRTAGLPNVVKAESLVKVTGEHSYTTWQEKQNLQKKKDCLMGYVTQQGYRNLLSRSHGWIAIYGAFNENGAFTSEGNAKFDADIRGRNPVFGLRDIQNELVPLAARHGYELTDRLEMPAGNLFLIFRLRKE</sequence>
<accession>A0A0F7SDG7</accession>
<protein>
    <submittedName>
        <fullName evidence="2">Uncharacterized protein</fullName>
    </submittedName>
</protein>
<feature type="compositionally biased region" description="Polar residues" evidence="1">
    <location>
        <begin position="1"/>
        <end position="28"/>
    </location>
</feature>
<reference evidence="3" key="1">
    <citation type="submission" date="2014-06" db="EMBL/GenBank/DDBJ databases">
        <authorList>
            <person name="Berkman P.J."/>
        </authorList>
    </citation>
    <scope>NUCLEOTIDE SEQUENCE [LARGE SCALE GENOMIC DNA]</scope>
</reference>
<dbReference type="PANTHER" id="PTHR20974">
    <property type="entry name" value="UPF0585 PROTEIN CG18661"/>
    <property type="match status" value="1"/>
</dbReference>
<evidence type="ECO:0000313" key="2">
    <source>
        <dbReference type="EMBL" id="CDW99525.1"/>
    </source>
</evidence>
<organism evidence="2 3">
    <name type="scientific">Sporisorium scitamineum</name>
    <dbReference type="NCBI Taxonomy" id="49012"/>
    <lineage>
        <taxon>Eukaryota</taxon>
        <taxon>Fungi</taxon>
        <taxon>Dikarya</taxon>
        <taxon>Basidiomycota</taxon>
        <taxon>Ustilaginomycotina</taxon>
        <taxon>Ustilaginomycetes</taxon>
        <taxon>Ustilaginales</taxon>
        <taxon>Ustilaginaceae</taxon>
        <taxon>Sporisorium</taxon>
    </lineage>
</organism>
<evidence type="ECO:0000256" key="1">
    <source>
        <dbReference type="SAM" id="MobiDB-lite"/>
    </source>
</evidence>
<keyword evidence="3" id="KW-1185">Reference proteome</keyword>
<proteinExistence type="predicted"/>
<feature type="region of interest" description="Disordered" evidence="1">
    <location>
        <begin position="1"/>
        <end position="33"/>
    </location>
</feature>
<dbReference type="InterPro" id="IPR010342">
    <property type="entry name" value="DUF938"/>
</dbReference>
<dbReference type="AlphaFoldDB" id="A0A0F7SDG7"/>
<dbReference type="EMBL" id="CCFA01004794">
    <property type="protein sequence ID" value="CDW99525.1"/>
    <property type="molecule type" value="Genomic_DNA"/>
</dbReference>
<dbReference type="Pfam" id="PF06080">
    <property type="entry name" value="DUF938"/>
    <property type="match status" value="1"/>
</dbReference>
<gene>
    <name evidence="2" type="primary">SSCI78620.1</name>
</gene>
<evidence type="ECO:0000313" key="3">
    <source>
        <dbReference type="Proteomes" id="UP000242770"/>
    </source>
</evidence>
<name>A0A0F7SDG7_9BASI</name>
<dbReference type="PANTHER" id="PTHR20974:SF0">
    <property type="entry name" value="UPF0585 PROTEIN CG18661"/>
    <property type="match status" value="1"/>
</dbReference>
<dbReference type="Proteomes" id="UP000242770">
    <property type="component" value="Unassembled WGS sequence"/>
</dbReference>